<dbReference type="PANTHER" id="PTHR43685:SF2">
    <property type="entry name" value="GLYCOSYLTRANSFERASE 2-LIKE DOMAIN-CONTAINING PROTEIN"/>
    <property type="match status" value="1"/>
</dbReference>
<feature type="transmembrane region" description="Helical" evidence="1">
    <location>
        <begin position="264"/>
        <end position="281"/>
    </location>
</feature>
<proteinExistence type="predicted"/>
<keyword evidence="1" id="KW-1133">Transmembrane helix</keyword>
<feature type="domain" description="Glycosyltransferase 2-like" evidence="2">
    <location>
        <begin position="5"/>
        <end position="132"/>
    </location>
</feature>
<dbReference type="OrthoDB" id="9813550at2"/>
<comment type="caution">
    <text evidence="3">The sequence shown here is derived from an EMBL/GenBank/DDBJ whole genome shotgun (WGS) entry which is preliminary data.</text>
</comment>
<reference evidence="3 4" key="1">
    <citation type="submission" date="2019-02" db="EMBL/GenBank/DDBJ databases">
        <title>Genomic Encyclopedia of Type Strains, Phase IV (KMG-IV): sequencing the most valuable type-strain genomes for metagenomic binning, comparative biology and taxonomic classification.</title>
        <authorList>
            <person name="Goeker M."/>
        </authorList>
    </citation>
    <scope>NUCLEOTIDE SEQUENCE [LARGE SCALE GENOMIC DNA]</scope>
    <source>
        <strain evidence="3 4">DSM 28825</strain>
    </source>
</reference>
<dbReference type="Proteomes" id="UP000293562">
    <property type="component" value="Unassembled WGS sequence"/>
</dbReference>
<dbReference type="GO" id="GO:0016740">
    <property type="term" value="F:transferase activity"/>
    <property type="evidence" value="ECO:0007669"/>
    <property type="project" value="UniProtKB-KW"/>
</dbReference>
<keyword evidence="4" id="KW-1185">Reference proteome</keyword>
<protein>
    <submittedName>
        <fullName evidence="3">Cellulose synthase/poly-beta-1,6-N-acetylglucosamine synthase-like glycosyltransferase</fullName>
    </submittedName>
</protein>
<keyword evidence="3" id="KW-0808">Transferase</keyword>
<gene>
    <name evidence="3" type="ORF">EV201_1972</name>
</gene>
<dbReference type="InterPro" id="IPR029044">
    <property type="entry name" value="Nucleotide-diphossugar_trans"/>
</dbReference>
<dbReference type="SUPFAM" id="SSF53448">
    <property type="entry name" value="Nucleotide-diphospho-sugar transferases"/>
    <property type="match status" value="1"/>
</dbReference>
<dbReference type="Gene3D" id="3.90.550.10">
    <property type="entry name" value="Spore Coat Polysaccharide Biosynthesis Protein SpsA, Chain A"/>
    <property type="match status" value="1"/>
</dbReference>
<feature type="transmembrane region" description="Helical" evidence="1">
    <location>
        <begin position="238"/>
        <end position="258"/>
    </location>
</feature>
<evidence type="ECO:0000259" key="2">
    <source>
        <dbReference type="Pfam" id="PF00535"/>
    </source>
</evidence>
<dbReference type="PANTHER" id="PTHR43685">
    <property type="entry name" value="GLYCOSYLTRANSFERASE"/>
    <property type="match status" value="1"/>
</dbReference>
<keyword evidence="1" id="KW-0812">Transmembrane</keyword>
<evidence type="ECO:0000256" key="1">
    <source>
        <dbReference type="SAM" id="Phobius"/>
    </source>
</evidence>
<name>A0A4V2FT99_9BACT</name>
<accession>A0A4V2FT99</accession>
<evidence type="ECO:0000313" key="3">
    <source>
        <dbReference type="EMBL" id="RZT97305.1"/>
    </source>
</evidence>
<dbReference type="RefSeq" id="WP_130307339.1">
    <property type="nucleotide sequence ID" value="NZ_SHKN01000001.1"/>
</dbReference>
<dbReference type="EMBL" id="SHKN01000001">
    <property type="protein sequence ID" value="RZT97305.1"/>
    <property type="molecule type" value="Genomic_DNA"/>
</dbReference>
<evidence type="ECO:0000313" key="4">
    <source>
        <dbReference type="Proteomes" id="UP000293562"/>
    </source>
</evidence>
<dbReference type="AlphaFoldDB" id="A0A4V2FT99"/>
<feature type="transmembrane region" description="Helical" evidence="1">
    <location>
        <begin position="288"/>
        <end position="308"/>
    </location>
</feature>
<dbReference type="InterPro" id="IPR050834">
    <property type="entry name" value="Glycosyltransf_2"/>
</dbReference>
<organism evidence="3 4">
    <name type="scientific">Ancylomarina subtilis</name>
    <dbReference type="NCBI Taxonomy" id="1639035"/>
    <lineage>
        <taxon>Bacteria</taxon>
        <taxon>Pseudomonadati</taxon>
        <taxon>Bacteroidota</taxon>
        <taxon>Bacteroidia</taxon>
        <taxon>Marinilabiliales</taxon>
        <taxon>Marinifilaceae</taxon>
        <taxon>Ancylomarina</taxon>
    </lineage>
</organism>
<sequence length="339" mass="38643">MPKYSVIIPIYNRPDEAKELLESLSKQTYKNFDILMIEDGSSEDCSAIVKSYANDLDIKYHFKPNSGPGDSRNVGMSMATGDYLIFFDSDCIIPPQYFEEVEKHLAETPLDAFGGPDSAHESFSKVQKAINYAMTSIITTGGIRGKKNKLDQYQPRSFNMGISQEVYKKVGGYTDVTPGEDPDLSYRIMNAGFRVGLIEKAYVFHKRRIDFSKFIKQVYKFGVMRPVLVKWYPDKFKLTYTFPTLFLLFSLFLLGLAVMINPLFLLPLAFIAAILFIESLIKTKSLSISLLAILASFIQLYAYGYGFLKSTILILILKKEERIVFDNFFFDKSKRPKNS</sequence>
<dbReference type="InterPro" id="IPR001173">
    <property type="entry name" value="Glyco_trans_2-like"/>
</dbReference>
<dbReference type="Pfam" id="PF00535">
    <property type="entry name" value="Glycos_transf_2"/>
    <property type="match status" value="1"/>
</dbReference>
<keyword evidence="1" id="KW-0472">Membrane</keyword>